<gene>
    <name evidence="1" type="ORF">EW145_g6796</name>
</gene>
<organism evidence="1 2">
    <name type="scientific">Phellinidium pouzarii</name>
    <dbReference type="NCBI Taxonomy" id="167371"/>
    <lineage>
        <taxon>Eukaryota</taxon>
        <taxon>Fungi</taxon>
        <taxon>Dikarya</taxon>
        <taxon>Basidiomycota</taxon>
        <taxon>Agaricomycotina</taxon>
        <taxon>Agaricomycetes</taxon>
        <taxon>Hymenochaetales</taxon>
        <taxon>Hymenochaetaceae</taxon>
        <taxon>Phellinidium</taxon>
    </lineage>
</organism>
<keyword evidence="2" id="KW-1185">Reference proteome</keyword>
<protein>
    <submittedName>
        <fullName evidence="1">Uncharacterized protein</fullName>
    </submittedName>
</protein>
<dbReference type="EMBL" id="SGPK01000561">
    <property type="protein sequence ID" value="THH02118.1"/>
    <property type="molecule type" value="Genomic_DNA"/>
</dbReference>
<name>A0A4S4KVP0_9AGAM</name>
<comment type="caution">
    <text evidence="1">The sequence shown here is derived from an EMBL/GenBank/DDBJ whole genome shotgun (WGS) entry which is preliminary data.</text>
</comment>
<accession>A0A4S4KVP0</accession>
<feature type="non-terminal residue" evidence="1">
    <location>
        <position position="1"/>
    </location>
</feature>
<sequence length="471" mass="53989">FTTRHGDDTFPFIFNWKTGNFVQLRYPVERRQIDPTPFSIEHCTAMAICGSFIIVVLRTEIHISAITTSSDRDMITSTALFTTISPHEPFSSAVYIQDSKTEEHAPLMHWYMQDAQSQIRSFLLIRDEGMGKDVTFSLIELSRHTGQPPLKYELGIARCCVGLTGKRQFWLSSHNKRDWVPPQLFTAPLRSVVRHLETGGLHYGGTHSTMGNPVRMSKEGLPLLHVINCLDFDDGHGVLLIGAATGEFCLVNFVEKRLLPADSMLCYLPLITRLPALAPRRIFKDPVELDLPVYYSLRMLIPTKDTDSPLLIKEALRLWKSPLDERPPISEWSSDWSKFTKIWDWIIPFSTCERLFHCKTTKGDDHGFGRHGFKKNENRHILGVLPMSYSQFLNTEAFMVSEMLSDFWTLRNLRKRSIDQHHQNQFSLMNLFRNAREQLGDTCGQSAGDILEGWSDVQWEESINMAHGLCQ</sequence>
<dbReference type="Proteomes" id="UP000308199">
    <property type="component" value="Unassembled WGS sequence"/>
</dbReference>
<proteinExistence type="predicted"/>
<evidence type="ECO:0000313" key="2">
    <source>
        <dbReference type="Proteomes" id="UP000308199"/>
    </source>
</evidence>
<reference evidence="1 2" key="1">
    <citation type="submission" date="2019-02" db="EMBL/GenBank/DDBJ databases">
        <title>Genome sequencing of the rare red list fungi Phellinidium pouzarii.</title>
        <authorList>
            <person name="Buettner E."/>
            <person name="Kellner H."/>
        </authorList>
    </citation>
    <scope>NUCLEOTIDE SEQUENCE [LARGE SCALE GENOMIC DNA]</scope>
    <source>
        <strain evidence="1 2">DSM 108285</strain>
    </source>
</reference>
<dbReference type="OrthoDB" id="2786194at2759"/>
<evidence type="ECO:0000313" key="1">
    <source>
        <dbReference type="EMBL" id="THH02118.1"/>
    </source>
</evidence>
<dbReference type="AlphaFoldDB" id="A0A4S4KVP0"/>